<dbReference type="PIRSF" id="PIRSF006078">
    <property type="entry name" value="GlxK"/>
    <property type="match status" value="1"/>
</dbReference>
<dbReference type="AlphaFoldDB" id="S3K234"/>
<dbReference type="OrthoDB" id="9774290at2"/>
<accession>S3K234</accession>
<dbReference type="InterPro" id="IPR018197">
    <property type="entry name" value="Glycerate_kinase_RE-like"/>
</dbReference>
<dbReference type="Proteomes" id="UP000014541">
    <property type="component" value="Unassembled WGS sequence"/>
</dbReference>
<evidence type="ECO:0000256" key="2">
    <source>
        <dbReference type="ARBA" id="ARBA00022679"/>
    </source>
</evidence>
<evidence type="ECO:0000256" key="3">
    <source>
        <dbReference type="ARBA" id="ARBA00022777"/>
    </source>
</evidence>
<dbReference type="NCBIfam" id="TIGR00045">
    <property type="entry name" value="glycerate kinase"/>
    <property type="match status" value="1"/>
</dbReference>
<dbReference type="EMBL" id="ATFF01000002">
    <property type="protein sequence ID" value="EPF32288.1"/>
    <property type="molecule type" value="Genomic_DNA"/>
</dbReference>
<keyword evidence="2 4" id="KW-0808">Transferase</keyword>
<dbReference type="STRING" id="1125699.HMPREF9194_00284"/>
<proteinExistence type="inferred from homology"/>
<keyword evidence="6" id="KW-1185">Reference proteome</keyword>
<dbReference type="PATRIC" id="fig|1125699.3.peg.287"/>
<dbReference type="Pfam" id="PF02595">
    <property type="entry name" value="Gly_kinase"/>
    <property type="match status" value="1"/>
</dbReference>
<comment type="similarity">
    <text evidence="1 4">Belongs to the glycerate kinase type-1 family.</text>
</comment>
<dbReference type="eggNOG" id="COG1929">
    <property type="taxonomic scope" value="Bacteria"/>
</dbReference>
<evidence type="ECO:0000313" key="5">
    <source>
        <dbReference type="EMBL" id="EPF32288.1"/>
    </source>
</evidence>
<dbReference type="GO" id="GO:0031388">
    <property type="term" value="P:organic acid phosphorylation"/>
    <property type="evidence" value="ECO:0007669"/>
    <property type="project" value="UniProtKB-UniRule"/>
</dbReference>
<reference evidence="5 6" key="1">
    <citation type="submission" date="2013-04" db="EMBL/GenBank/DDBJ databases">
        <title>The Genome Sequence of Treponema maltophilum ATCC 51939.</title>
        <authorList>
            <consortium name="The Broad Institute Genomics Platform"/>
            <person name="Earl A."/>
            <person name="Ward D."/>
            <person name="Feldgarden M."/>
            <person name="Gevers D."/>
            <person name="Leonetti C."/>
            <person name="Blanton J.M."/>
            <person name="Dewhirst F.E."/>
            <person name="Izard J."/>
            <person name="Walker B."/>
            <person name="Young S."/>
            <person name="Zeng Q."/>
            <person name="Gargeya S."/>
            <person name="Fitzgerald M."/>
            <person name="Haas B."/>
            <person name="Abouelleil A."/>
            <person name="Allen A.W."/>
            <person name="Alvarado L."/>
            <person name="Arachchi H.M."/>
            <person name="Berlin A.M."/>
            <person name="Chapman S.B."/>
            <person name="Gainer-Dewar J."/>
            <person name="Goldberg J."/>
            <person name="Griggs A."/>
            <person name="Gujja S."/>
            <person name="Hansen M."/>
            <person name="Howarth C."/>
            <person name="Imamovic A."/>
            <person name="Ireland A."/>
            <person name="Larimer J."/>
            <person name="McCowan C."/>
            <person name="Murphy C."/>
            <person name="Pearson M."/>
            <person name="Poon T.W."/>
            <person name="Priest M."/>
            <person name="Roberts A."/>
            <person name="Saif S."/>
            <person name="Shea T."/>
            <person name="Sisk P."/>
            <person name="Sykes S."/>
            <person name="Wortman J."/>
            <person name="Nusbaum C."/>
            <person name="Birren B."/>
        </authorList>
    </citation>
    <scope>NUCLEOTIDE SEQUENCE [LARGE SCALE GENOMIC DNA]</scope>
    <source>
        <strain evidence="5 6">ATCC 51939</strain>
    </source>
</reference>
<dbReference type="GO" id="GO:0008887">
    <property type="term" value="F:glycerate kinase activity"/>
    <property type="evidence" value="ECO:0007669"/>
    <property type="project" value="UniProtKB-UniRule"/>
</dbReference>
<sequence>MKKILLIPDSFKGTMSSARICSIMQKAVREIFPGCEALSIPVADGGEGSVDAFLEALGGIKKYVRVKNPFFEDMESFYGILDAADAGSEGKTAVIEMASCAGLPLASGRLNPALTTTYGAGQLIEDALKNGCTSVIVGLGGSATNDAGCGAAAALGVQFFDGAGKSFVPVGGTLKDICRINVSGLNPLLKRARITAMCDIDNPLYGENGAAYIFGPQKGADEKLVHELDEGLRRVEKIVKRDIGADAAFVPGAGAAGGMGYGMLCFSGAGLKMGIETVLDTVDFECKLKGADCVFTGEGKIDSQSLRGKVVIGVARRAQKAGVPVIAVVGDAADGSENAYDCGVSAIFSINRLAVPFSEAKNRAEKDLEHTFKDILRLMRVCGT</sequence>
<dbReference type="InterPro" id="IPR018193">
    <property type="entry name" value="Glyc_kinase_flavodox-like_fold"/>
</dbReference>
<dbReference type="Gene3D" id="3.90.1510.10">
    <property type="entry name" value="Glycerate kinase, domain 2"/>
    <property type="match status" value="1"/>
</dbReference>
<dbReference type="PANTHER" id="PTHR21599">
    <property type="entry name" value="GLYCERATE KINASE"/>
    <property type="match status" value="1"/>
</dbReference>
<dbReference type="SUPFAM" id="SSF110738">
    <property type="entry name" value="Glycerate kinase I"/>
    <property type="match status" value="1"/>
</dbReference>
<comment type="caution">
    <text evidence="5">The sequence shown here is derived from an EMBL/GenBank/DDBJ whole genome shotgun (WGS) entry which is preliminary data.</text>
</comment>
<keyword evidence="3 4" id="KW-0418">Kinase</keyword>
<evidence type="ECO:0000313" key="6">
    <source>
        <dbReference type="Proteomes" id="UP000014541"/>
    </source>
</evidence>
<protein>
    <submittedName>
        <fullName evidence="5">Glycerate kinase</fullName>
    </submittedName>
</protein>
<organism evidence="5 6">
    <name type="scientific">Treponema maltophilum ATCC 51939</name>
    <dbReference type="NCBI Taxonomy" id="1125699"/>
    <lineage>
        <taxon>Bacteria</taxon>
        <taxon>Pseudomonadati</taxon>
        <taxon>Spirochaetota</taxon>
        <taxon>Spirochaetia</taxon>
        <taxon>Spirochaetales</taxon>
        <taxon>Treponemataceae</taxon>
        <taxon>Treponema</taxon>
    </lineage>
</organism>
<dbReference type="InterPro" id="IPR036129">
    <property type="entry name" value="Glycerate_kinase_sf"/>
</dbReference>
<dbReference type="RefSeq" id="WP_016524585.1">
    <property type="nucleotide sequence ID" value="NZ_KE332518.1"/>
</dbReference>
<dbReference type="PANTHER" id="PTHR21599:SF0">
    <property type="entry name" value="GLYCERATE KINASE"/>
    <property type="match status" value="1"/>
</dbReference>
<name>S3K234_TREMA</name>
<dbReference type="HOGENOM" id="CLU_028255_0_0_12"/>
<gene>
    <name evidence="5" type="ORF">HMPREF9194_00284</name>
</gene>
<evidence type="ECO:0000256" key="4">
    <source>
        <dbReference type="PIRNR" id="PIRNR006078"/>
    </source>
</evidence>
<dbReference type="InterPro" id="IPR004381">
    <property type="entry name" value="Glycerate_kinase"/>
</dbReference>
<dbReference type="Gene3D" id="3.40.50.10350">
    <property type="entry name" value="Glycerate kinase, domain 1"/>
    <property type="match status" value="1"/>
</dbReference>
<evidence type="ECO:0000256" key="1">
    <source>
        <dbReference type="ARBA" id="ARBA00006284"/>
    </source>
</evidence>